<evidence type="ECO:0000313" key="1">
    <source>
        <dbReference type="EMBL" id="ETO20453.1"/>
    </source>
</evidence>
<dbReference type="EMBL" id="ASPP01012592">
    <property type="protein sequence ID" value="ETO20453.1"/>
    <property type="molecule type" value="Genomic_DNA"/>
</dbReference>
<protein>
    <submittedName>
        <fullName evidence="1">Uncharacterized protein</fullName>
    </submittedName>
</protein>
<dbReference type="AlphaFoldDB" id="X6N3J4"/>
<proteinExistence type="predicted"/>
<feature type="non-terminal residue" evidence="1">
    <location>
        <position position="1"/>
    </location>
</feature>
<dbReference type="Proteomes" id="UP000023152">
    <property type="component" value="Unassembled WGS sequence"/>
</dbReference>
<reference evidence="1 2" key="1">
    <citation type="journal article" date="2013" name="Curr. Biol.">
        <title>The Genome of the Foraminiferan Reticulomyxa filosa.</title>
        <authorList>
            <person name="Glockner G."/>
            <person name="Hulsmann N."/>
            <person name="Schleicher M."/>
            <person name="Noegel A.A."/>
            <person name="Eichinger L."/>
            <person name="Gallinger C."/>
            <person name="Pawlowski J."/>
            <person name="Sierra R."/>
            <person name="Euteneuer U."/>
            <person name="Pillet L."/>
            <person name="Moustafa A."/>
            <person name="Platzer M."/>
            <person name="Groth M."/>
            <person name="Szafranski K."/>
            <person name="Schliwa M."/>
        </authorList>
    </citation>
    <scope>NUCLEOTIDE SEQUENCE [LARGE SCALE GENOMIC DNA]</scope>
</reference>
<evidence type="ECO:0000313" key="2">
    <source>
        <dbReference type="Proteomes" id="UP000023152"/>
    </source>
</evidence>
<gene>
    <name evidence="1" type="ORF">RFI_16766</name>
</gene>
<comment type="caution">
    <text evidence="1">The sequence shown here is derived from an EMBL/GenBank/DDBJ whole genome shotgun (WGS) entry which is preliminary data.</text>
</comment>
<keyword evidence="2" id="KW-1185">Reference proteome</keyword>
<accession>X6N3J4</accession>
<organism evidence="1 2">
    <name type="scientific">Reticulomyxa filosa</name>
    <dbReference type="NCBI Taxonomy" id="46433"/>
    <lineage>
        <taxon>Eukaryota</taxon>
        <taxon>Sar</taxon>
        <taxon>Rhizaria</taxon>
        <taxon>Retaria</taxon>
        <taxon>Foraminifera</taxon>
        <taxon>Monothalamids</taxon>
        <taxon>Reticulomyxidae</taxon>
        <taxon>Reticulomyxa</taxon>
    </lineage>
</organism>
<sequence>VEKLSKHKKQYLCTEMTLIILREIGEYSLDEVYQISMNRKKEIKQGLIDCHKNLIELWVKLMKGVCPNVFSPSGGNKEADRMLLIALLQCLPFFLRYFPFAAVTRAELLVALAQIVWCDVDKFCKTRSSSNPILHENSWFTLAMECLENYLNRKFTEISPFHADKETTEEKVLMQTWQKLILTALNLLRLSSQQKMSSNNELVRVLEVIARFLKLFHHFLQMNCYDTMKTEVRLSLFCCCFVFFFF</sequence>
<name>X6N3J4_RETFI</name>